<feature type="domain" description="DDE-1" evidence="1">
    <location>
        <begin position="1"/>
        <end position="60"/>
    </location>
</feature>
<reference evidence="2 3" key="1">
    <citation type="submission" date="2023-03" db="EMBL/GenBank/DDBJ databases">
        <title>Genome insight into feeding habits of ladybird beetles.</title>
        <authorList>
            <person name="Li H.-S."/>
            <person name="Huang Y.-H."/>
            <person name="Pang H."/>
        </authorList>
    </citation>
    <scope>NUCLEOTIDE SEQUENCE [LARGE SCALE GENOMIC DNA]</scope>
    <source>
        <strain evidence="2">SYSU_2023b</strain>
        <tissue evidence="2">Whole body</tissue>
    </source>
</reference>
<protein>
    <recommendedName>
        <fullName evidence="1">DDE-1 domain-containing protein</fullName>
    </recommendedName>
</protein>
<accession>A0AAW1TQQ8</accession>
<comment type="caution">
    <text evidence="2">The sequence shown here is derived from an EMBL/GenBank/DDBJ whole genome shotgun (WGS) entry which is preliminary data.</text>
</comment>
<name>A0AAW1TQQ8_9CUCU</name>
<keyword evidence="3" id="KW-1185">Reference proteome</keyword>
<proteinExistence type="predicted"/>
<organism evidence="2 3">
    <name type="scientific">Henosepilachna vigintioctopunctata</name>
    <dbReference type="NCBI Taxonomy" id="420089"/>
    <lineage>
        <taxon>Eukaryota</taxon>
        <taxon>Metazoa</taxon>
        <taxon>Ecdysozoa</taxon>
        <taxon>Arthropoda</taxon>
        <taxon>Hexapoda</taxon>
        <taxon>Insecta</taxon>
        <taxon>Pterygota</taxon>
        <taxon>Neoptera</taxon>
        <taxon>Endopterygota</taxon>
        <taxon>Coleoptera</taxon>
        <taxon>Polyphaga</taxon>
        <taxon>Cucujiformia</taxon>
        <taxon>Coccinelloidea</taxon>
        <taxon>Coccinellidae</taxon>
        <taxon>Epilachninae</taxon>
        <taxon>Epilachnini</taxon>
        <taxon>Henosepilachna</taxon>
    </lineage>
</organism>
<sequence length="119" mass="13709">MDQNVIQKIKSLYKNKLLIHIISQDGDVTQSLKGLNSKDVVFSLAHAWNYVSPNLIQSSWKNLWPTMNDVSETEETNEWDTEDNVPIADCVQNLSEKGLETSEENLKSWFEGIEKQRKL</sequence>
<dbReference type="AlphaFoldDB" id="A0AAW1TQQ8"/>
<evidence type="ECO:0000259" key="1">
    <source>
        <dbReference type="Pfam" id="PF03184"/>
    </source>
</evidence>
<dbReference type="EMBL" id="JARQZJ010000016">
    <property type="protein sequence ID" value="KAK9873154.1"/>
    <property type="molecule type" value="Genomic_DNA"/>
</dbReference>
<evidence type="ECO:0000313" key="3">
    <source>
        <dbReference type="Proteomes" id="UP001431783"/>
    </source>
</evidence>
<gene>
    <name evidence="2" type="ORF">WA026_021387</name>
</gene>
<dbReference type="Pfam" id="PF03184">
    <property type="entry name" value="DDE_1"/>
    <property type="match status" value="1"/>
</dbReference>
<dbReference type="GO" id="GO:0003676">
    <property type="term" value="F:nucleic acid binding"/>
    <property type="evidence" value="ECO:0007669"/>
    <property type="project" value="InterPro"/>
</dbReference>
<dbReference type="InterPro" id="IPR004875">
    <property type="entry name" value="DDE_SF_endonuclease_dom"/>
</dbReference>
<evidence type="ECO:0000313" key="2">
    <source>
        <dbReference type="EMBL" id="KAK9873154.1"/>
    </source>
</evidence>
<dbReference type="Proteomes" id="UP001431783">
    <property type="component" value="Unassembled WGS sequence"/>
</dbReference>